<organism evidence="6 7">
    <name type="scientific">Russula ochroleuca</name>
    <dbReference type="NCBI Taxonomy" id="152965"/>
    <lineage>
        <taxon>Eukaryota</taxon>
        <taxon>Fungi</taxon>
        <taxon>Dikarya</taxon>
        <taxon>Basidiomycota</taxon>
        <taxon>Agaricomycotina</taxon>
        <taxon>Agaricomycetes</taxon>
        <taxon>Russulales</taxon>
        <taxon>Russulaceae</taxon>
        <taxon>Russula</taxon>
    </lineage>
</organism>
<keyword evidence="4" id="KW-0804">Transcription</keyword>
<keyword evidence="7" id="KW-1185">Reference proteome</keyword>
<evidence type="ECO:0000256" key="4">
    <source>
        <dbReference type="ARBA" id="ARBA00023163"/>
    </source>
</evidence>
<proteinExistence type="inferred from homology"/>
<accession>A0A9P5N4C8</accession>
<evidence type="ECO:0000313" key="7">
    <source>
        <dbReference type="Proteomes" id="UP000759537"/>
    </source>
</evidence>
<dbReference type="PANTHER" id="PTHR40630">
    <property type="entry name" value="POSSIBLE DNA-BINDING PROTEIN"/>
    <property type="match status" value="1"/>
</dbReference>
<dbReference type="AlphaFoldDB" id="A0A9P5N4C8"/>
<evidence type="ECO:0000256" key="5">
    <source>
        <dbReference type="ARBA" id="ARBA00023242"/>
    </source>
</evidence>
<sequence length="148" mass="16473">MSDLPQSDVSRPSKLPTANLLPHGAAPLAIEQTSAEYLEAVEEDWNKRVDVEIETLADGMVDLVNLASINNKDKFKIAQETFQAQFRAESMIRAANSLLSIVHSMKLQLLLSDEAQIVERRDAELATTLQEKEESKAKVAELLSRLLK</sequence>
<evidence type="ECO:0000256" key="3">
    <source>
        <dbReference type="ARBA" id="ARBA00023015"/>
    </source>
</evidence>
<evidence type="ECO:0000256" key="1">
    <source>
        <dbReference type="ARBA" id="ARBA00004123"/>
    </source>
</evidence>
<comment type="subcellular location">
    <subcellularLocation>
        <location evidence="1">Nucleus</location>
    </subcellularLocation>
</comment>
<keyword evidence="3" id="KW-0805">Transcription regulation</keyword>
<dbReference type="InterPro" id="IPR009332">
    <property type="entry name" value="Med22"/>
</dbReference>
<dbReference type="InterPro" id="IPR021487">
    <property type="entry name" value="DUF3140"/>
</dbReference>
<dbReference type="EMBL" id="WHVB01000002">
    <property type="protein sequence ID" value="KAF8486098.1"/>
    <property type="molecule type" value="Genomic_DNA"/>
</dbReference>
<keyword evidence="5" id="KW-0539">Nucleus</keyword>
<dbReference type="GO" id="GO:0003712">
    <property type="term" value="F:transcription coregulator activity"/>
    <property type="evidence" value="ECO:0007669"/>
    <property type="project" value="InterPro"/>
</dbReference>
<evidence type="ECO:0008006" key="8">
    <source>
        <dbReference type="Google" id="ProtNLM"/>
    </source>
</evidence>
<evidence type="ECO:0000256" key="2">
    <source>
        <dbReference type="ARBA" id="ARBA00005942"/>
    </source>
</evidence>
<dbReference type="OrthoDB" id="203279at2759"/>
<comment type="similarity">
    <text evidence="2">Belongs to the Mediator complex subunit 22 family.</text>
</comment>
<reference evidence="6" key="2">
    <citation type="journal article" date="2020" name="Nat. Commun.">
        <title>Large-scale genome sequencing of mycorrhizal fungi provides insights into the early evolution of symbiotic traits.</title>
        <authorList>
            <person name="Miyauchi S."/>
            <person name="Kiss E."/>
            <person name="Kuo A."/>
            <person name="Drula E."/>
            <person name="Kohler A."/>
            <person name="Sanchez-Garcia M."/>
            <person name="Morin E."/>
            <person name="Andreopoulos B."/>
            <person name="Barry K.W."/>
            <person name="Bonito G."/>
            <person name="Buee M."/>
            <person name="Carver A."/>
            <person name="Chen C."/>
            <person name="Cichocki N."/>
            <person name="Clum A."/>
            <person name="Culley D."/>
            <person name="Crous P.W."/>
            <person name="Fauchery L."/>
            <person name="Girlanda M."/>
            <person name="Hayes R.D."/>
            <person name="Keri Z."/>
            <person name="LaButti K."/>
            <person name="Lipzen A."/>
            <person name="Lombard V."/>
            <person name="Magnuson J."/>
            <person name="Maillard F."/>
            <person name="Murat C."/>
            <person name="Nolan M."/>
            <person name="Ohm R.A."/>
            <person name="Pangilinan J."/>
            <person name="Pereira M.F."/>
            <person name="Perotto S."/>
            <person name="Peter M."/>
            <person name="Pfister S."/>
            <person name="Riley R."/>
            <person name="Sitrit Y."/>
            <person name="Stielow J.B."/>
            <person name="Szollosi G."/>
            <person name="Zifcakova L."/>
            <person name="Stursova M."/>
            <person name="Spatafora J.W."/>
            <person name="Tedersoo L."/>
            <person name="Vaario L.M."/>
            <person name="Yamada A."/>
            <person name="Yan M."/>
            <person name="Wang P."/>
            <person name="Xu J."/>
            <person name="Bruns T."/>
            <person name="Baldrian P."/>
            <person name="Vilgalys R."/>
            <person name="Dunand C."/>
            <person name="Henrissat B."/>
            <person name="Grigoriev I.V."/>
            <person name="Hibbett D."/>
            <person name="Nagy L.G."/>
            <person name="Martin F.M."/>
        </authorList>
    </citation>
    <scope>NUCLEOTIDE SEQUENCE</scope>
    <source>
        <strain evidence="6">Prilba</strain>
    </source>
</reference>
<dbReference type="GO" id="GO:0006357">
    <property type="term" value="P:regulation of transcription by RNA polymerase II"/>
    <property type="evidence" value="ECO:0007669"/>
    <property type="project" value="InterPro"/>
</dbReference>
<dbReference type="Proteomes" id="UP000759537">
    <property type="component" value="Unassembled WGS sequence"/>
</dbReference>
<evidence type="ECO:0000313" key="6">
    <source>
        <dbReference type="EMBL" id="KAF8486098.1"/>
    </source>
</evidence>
<dbReference type="GO" id="GO:0016592">
    <property type="term" value="C:mediator complex"/>
    <property type="evidence" value="ECO:0007669"/>
    <property type="project" value="InterPro"/>
</dbReference>
<dbReference type="PANTHER" id="PTHR40630:SF1">
    <property type="entry name" value="DNA-BINDING PROTEIN"/>
    <property type="match status" value="1"/>
</dbReference>
<name>A0A9P5N4C8_9AGAM</name>
<protein>
    <recommendedName>
        <fullName evidence="8">Mediator of RNA polymerase II transcription subunit 22</fullName>
    </recommendedName>
</protein>
<reference evidence="6" key="1">
    <citation type="submission" date="2019-10" db="EMBL/GenBank/DDBJ databases">
        <authorList>
            <consortium name="DOE Joint Genome Institute"/>
            <person name="Kuo A."/>
            <person name="Miyauchi S."/>
            <person name="Kiss E."/>
            <person name="Drula E."/>
            <person name="Kohler A."/>
            <person name="Sanchez-Garcia M."/>
            <person name="Andreopoulos B."/>
            <person name="Barry K.W."/>
            <person name="Bonito G."/>
            <person name="Buee M."/>
            <person name="Carver A."/>
            <person name="Chen C."/>
            <person name="Cichocki N."/>
            <person name="Clum A."/>
            <person name="Culley D."/>
            <person name="Crous P.W."/>
            <person name="Fauchery L."/>
            <person name="Girlanda M."/>
            <person name="Hayes R."/>
            <person name="Keri Z."/>
            <person name="LaButti K."/>
            <person name="Lipzen A."/>
            <person name="Lombard V."/>
            <person name="Magnuson J."/>
            <person name="Maillard F."/>
            <person name="Morin E."/>
            <person name="Murat C."/>
            <person name="Nolan M."/>
            <person name="Ohm R."/>
            <person name="Pangilinan J."/>
            <person name="Pereira M."/>
            <person name="Perotto S."/>
            <person name="Peter M."/>
            <person name="Riley R."/>
            <person name="Sitrit Y."/>
            <person name="Stielow B."/>
            <person name="Szollosi G."/>
            <person name="Zifcakova L."/>
            <person name="Stursova M."/>
            <person name="Spatafora J.W."/>
            <person name="Tedersoo L."/>
            <person name="Vaario L.-M."/>
            <person name="Yamada A."/>
            <person name="Yan M."/>
            <person name="Wang P."/>
            <person name="Xu J."/>
            <person name="Bruns T."/>
            <person name="Baldrian P."/>
            <person name="Vilgalys R."/>
            <person name="Henrissat B."/>
            <person name="Grigoriev I.V."/>
            <person name="Hibbett D."/>
            <person name="Nagy L.G."/>
            <person name="Martin F.M."/>
        </authorList>
    </citation>
    <scope>NUCLEOTIDE SEQUENCE</scope>
    <source>
        <strain evidence="6">Prilba</strain>
    </source>
</reference>
<gene>
    <name evidence="6" type="ORF">DFH94DRAFT_168229</name>
</gene>
<dbReference type="Pfam" id="PF06179">
    <property type="entry name" value="Med22"/>
    <property type="match status" value="1"/>
</dbReference>
<comment type="caution">
    <text evidence="6">The sequence shown here is derived from an EMBL/GenBank/DDBJ whole genome shotgun (WGS) entry which is preliminary data.</text>
</comment>